<dbReference type="PANTHER" id="PTHR11740">
    <property type="entry name" value="CASEIN KINASE II SUBUNIT BETA"/>
    <property type="match status" value="1"/>
</dbReference>
<dbReference type="PANTHER" id="PTHR11740:SF0">
    <property type="entry name" value="CASEIN KINASE II SUBUNIT BETA"/>
    <property type="match status" value="1"/>
</dbReference>
<dbReference type="FunFam" id="1.10.1820.10:FF:000001">
    <property type="entry name" value="Casein kinase II subunit beta"/>
    <property type="match status" value="1"/>
</dbReference>
<dbReference type="InterPro" id="IPR016149">
    <property type="entry name" value="Casein_kin_II_reg-sub_N"/>
</dbReference>
<dbReference type="AlphaFoldDB" id="A0A834MRN3"/>
<dbReference type="InterPro" id="IPR035991">
    <property type="entry name" value="Casein_kinase_II_beta-like"/>
</dbReference>
<gene>
    <name evidence="3" type="ORF">HZH66_013052</name>
</gene>
<accession>A0A834MRN3</accession>
<dbReference type="Pfam" id="PF01214">
    <property type="entry name" value="CK_II_beta"/>
    <property type="match status" value="1"/>
</dbReference>
<dbReference type="EMBL" id="JACSEA010000018">
    <property type="protein sequence ID" value="KAF7382650.1"/>
    <property type="molecule type" value="Genomic_DNA"/>
</dbReference>
<dbReference type="InterPro" id="IPR000704">
    <property type="entry name" value="Casein_kinase_II_reg-sub"/>
</dbReference>
<sequence length="169" mass="19899">MSSSEEISYISWFCAVKGNEFFCRIDEDYIRDKFNLTGLNEQVPYYQQALDLILNIEPSYYDIEAIKYDYVIEAARVTYGLIHARYILTNRGIAQMIEKYQAGFPHMLLMVHPEYRPKGATNHFISRLYGFKIHSLAYQIQRQSASIFKTPLRALKDKKEKCQEQFDVL</sequence>
<evidence type="ECO:0000256" key="2">
    <source>
        <dbReference type="RuleBase" id="RU361268"/>
    </source>
</evidence>
<comment type="subunit">
    <text evidence="2">Tetramer of two alpha and two beta subunits.</text>
</comment>
<dbReference type="PRINTS" id="PR00472">
    <property type="entry name" value="CASNKINASEII"/>
</dbReference>
<name>A0A834MRN3_VESVU</name>
<dbReference type="GO" id="GO:0019887">
    <property type="term" value="F:protein kinase regulator activity"/>
    <property type="evidence" value="ECO:0007669"/>
    <property type="project" value="InterPro"/>
</dbReference>
<reference evidence="3" key="1">
    <citation type="journal article" date="2020" name="G3 (Bethesda)">
        <title>High-Quality Assemblies for Three Invasive Social Wasps from the &lt;i&gt;Vespula&lt;/i&gt; Genus.</title>
        <authorList>
            <person name="Harrop T.W.R."/>
            <person name="Guhlin J."/>
            <person name="McLaughlin G.M."/>
            <person name="Permina E."/>
            <person name="Stockwell P."/>
            <person name="Gilligan J."/>
            <person name="Le Lec M.F."/>
            <person name="Gruber M.A.M."/>
            <person name="Quinn O."/>
            <person name="Lovegrove M."/>
            <person name="Duncan E.J."/>
            <person name="Remnant E.J."/>
            <person name="Van Eeckhoven J."/>
            <person name="Graham B."/>
            <person name="Knapp R.A."/>
            <person name="Langford K.W."/>
            <person name="Kronenberg Z."/>
            <person name="Press M.O."/>
            <person name="Eacker S.M."/>
            <person name="Wilson-Rankin E.E."/>
            <person name="Purcell J."/>
            <person name="Lester P.J."/>
            <person name="Dearden P.K."/>
        </authorList>
    </citation>
    <scope>NUCLEOTIDE SEQUENCE</scope>
    <source>
        <strain evidence="3">Marl-1</strain>
    </source>
</reference>
<organism evidence="3 4">
    <name type="scientific">Vespula vulgaris</name>
    <name type="common">Yellow jacket</name>
    <name type="synonym">Wasp</name>
    <dbReference type="NCBI Taxonomy" id="7454"/>
    <lineage>
        <taxon>Eukaryota</taxon>
        <taxon>Metazoa</taxon>
        <taxon>Ecdysozoa</taxon>
        <taxon>Arthropoda</taxon>
        <taxon>Hexapoda</taxon>
        <taxon>Insecta</taxon>
        <taxon>Pterygota</taxon>
        <taxon>Neoptera</taxon>
        <taxon>Endopterygota</taxon>
        <taxon>Hymenoptera</taxon>
        <taxon>Apocrita</taxon>
        <taxon>Aculeata</taxon>
        <taxon>Vespoidea</taxon>
        <taxon>Vespidae</taxon>
        <taxon>Vespinae</taxon>
        <taxon>Vespula</taxon>
    </lineage>
</organism>
<comment type="similarity">
    <text evidence="1 2">Belongs to the casein kinase 2 subunit beta family.</text>
</comment>
<dbReference type="SUPFAM" id="SSF57798">
    <property type="entry name" value="Casein kinase II beta subunit"/>
    <property type="match status" value="1"/>
</dbReference>
<comment type="caution">
    <text evidence="3">The sequence shown here is derived from an EMBL/GenBank/DDBJ whole genome shotgun (WGS) entry which is preliminary data.</text>
</comment>
<dbReference type="GO" id="GO:0005956">
    <property type="term" value="C:protein kinase CK2 complex"/>
    <property type="evidence" value="ECO:0007669"/>
    <property type="project" value="UniProtKB-UniRule"/>
</dbReference>
<evidence type="ECO:0000313" key="4">
    <source>
        <dbReference type="Proteomes" id="UP000614350"/>
    </source>
</evidence>
<dbReference type="Proteomes" id="UP000614350">
    <property type="component" value="Unassembled WGS sequence"/>
</dbReference>
<dbReference type="Gene3D" id="1.10.1820.10">
    <property type="entry name" value="protein kinase ck2 holoenzyme, chain C, domain 1"/>
    <property type="match status" value="1"/>
</dbReference>
<proteinExistence type="inferred from homology"/>
<protein>
    <recommendedName>
        <fullName evidence="2">Casein kinase II subunit beta</fullName>
        <shortName evidence="2">CK II beta</shortName>
    </recommendedName>
</protein>
<keyword evidence="4" id="KW-1185">Reference proteome</keyword>
<dbReference type="GO" id="GO:0005737">
    <property type="term" value="C:cytoplasm"/>
    <property type="evidence" value="ECO:0007669"/>
    <property type="project" value="TreeGrafter"/>
</dbReference>
<dbReference type="SMART" id="SM01085">
    <property type="entry name" value="CK_II_beta"/>
    <property type="match status" value="1"/>
</dbReference>
<evidence type="ECO:0000313" key="3">
    <source>
        <dbReference type="EMBL" id="KAF7382650.1"/>
    </source>
</evidence>
<evidence type="ECO:0000256" key="1">
    <source>
        <dbReference type="ARBA" id="ARBA00006941"/>
    </source>
</evidence>